<sequence length="643" mass="72479">MGSLSSQILIGSRRHIMCGLSGERVTRRLSPAALDADAQLQDLSPSQLLRFILTSSNHLGNESGSNSTLRKHALFLIDTEWVSGNPPPALWCALKGIHPTNRKEEAERLSSVNNLSSLKTVIERLAVDRQGAKLFNYQIRATEVMHRCEEYNTYTEIVSALSDINTRLKRLDLPKLTTNDGLYYAALDLAMPAFQQFLYTRQEARYYRLSFANGGSVINALSESIDSVLFERPDYDTKFLLAGLTGEGDESRRTRPTLHDVLHEAREQDRRNWSTYLCVLARIHSRHALIKSWKLYMAEFDSSRRDACHLAYNVVLALVRSGRSEEAAILLEDISQRSRDNLPHIATLHNLQVLLDDPAVSEALPDLIQGHQYEELLETRLQNMEARLGIRWEGVNGQGKNKAHVGVMPGSPWAVFKDQPLLTIDGDCAGYEDPVRLYSEIQAHGCSKSRSDLRQIVDLLNEHDGMAQRVEVWPLDPGMQEIFQTDFSSLEFQWCPEHSPLEFTDSPLPALSNWSENWTPAMLGLLRARGTVNGVPQDNNKCQHLIQLGTLDQRFGEGDSWLPSAYIVAWDRQFGEMIALYVGKGDGIRDRGPTPPDAPFGAGMLIRPTHMPGQEPWPCDRPRRIPARSYYLDIDPSPDLGFR</sequence>
<evidence type="ECO:0000313" key="2">
    <source>
        <dbReference type="Proteomes" id="UP001149163"/>
    </source>
</evidence>
<protein>
    <submittedName>
        <fullName evidence="1">Uncharacterized protein</fullName>
    </submittedName>
</protein>
<keyword evidence="2" id="KW-1185">Reference proteome</keyword>
<dbReference type="AlphaFoldDB" id="A0A9W9LPQ2"/>
<organism evidence="1 2">
    <name type="scientific">Penicillium canariense</name>
    <dbReference type="NCBI Taxonomy" id="189055"/>
    <lineage>
        <taxon>Eukaryota</taxon>
        <taxon>Fungi</taxon>
        <taxon>Dikarya</taxon>
        <taxon>Ascomycota</taxon>
        <taxon>Pezizomycotina</taxon>
        <taxon>Eurotiomycetes</taxon>
        <taxon>Eurotiomycetidae</taxon>
        <taxon>Eurotiales</taxon>
        <taxon>Aspergillaceae</taxon>
        <taxon>Penicillium</taxon>
    </lineage>
</organism>
<dbReference type="OrthoDB" id="4442598at2759"/>
<evidence type="ECO:0000313" key="1">
    <source>
        <dbReference type="EMBL" id="KAJ5169002.1"/>
    </source>
</evidence>
<dbReference type="Proteomes" id="UP001149163">
    <property type="component" value="Unassembled WGS sequence"/>
</dbReference>
<dbReference type="RefSeq" id="XP_056545463.1">
    <property type="nucleotide sequence ID" value="XM_056686721.1"/>
</dbReference>
<accession>A0A9W9LPQ2</accession>
<reference evidence="1" key="2">
    <citation type="journal article" date="2023" name="IMA Fungus">
        <title>Comparative genomic study of the Penicillium genus elucidates a diverse pangenome and 15 lateral gene transfer events.</title>
        <authorList>
            <person name="Petersen C."/>
            <person name="Sorensen T."/>
            <person name="Nielsen M.R."/>
            <person name="Sondergaard T.E."/>
            <person name="Sorensen J.L."/>
            <person name="Fitzpatrick D.A."/>
            <person name="Frisvad J.C."/>
            <person name="Nielsen K.L."/>
        </authorList>
    </citation>
    <scope>NUCLEOTIDE SEQUENCE</scope>
    <source>
        <strain evidence="1">IBT 26290</strain>
    </source>
</reference>
<comment type="caution">
    <text evidence="1">The sequence shown here is derived from an EMBL/GenBank/DDBJ whole genome shotgun (WGS) entry which is preliminary data.</text>
</comment>
<dbReference type="EMBL" id="JAPQKN010000002">
    <property type="protein sequence ID" value="KAJ5169002.1"/>
    <property type="molecule type" value="Genomic_DNA"/>
</dbReference>
<dbReference type="GeneID" id="81425897"/>
<proteinExistence type="predicted"/>
<name>A0A9W9LPQ2_9EURO</name>
<reference evidence="1" key="1">
    <citation type="submission" date="2022-11" db="EMBL/GenBank/DDBJ databases">
        <authorList>
            <person name="Petersen C."/>
        </authorList>
    </citation>
    <scope>NUCLEOTIDE SEQUENCE</scope>
    <source>
        <strain evidence="1">IBT 26290</strain>
    </source>
</reference>
<gene>
    <name evidence="1" type="ORF">N7482_004596</name>
</gene>